<dbReference type="RefSeq" id="WP_154948685.1">
    <property type="nucleotide sequence ID" value="NZ_CABGLA010000008.1"/>
</dbReference>
<feature type="region of interest" description="Disordered" evidence="1">
    <location>
        <begin position="41"/>
        <end position="89"/>
    </location>
</feature>
<reference evidence="3" key="1">
    <citation type="submission" date="2020-06" db="EMBL/GenBank/DDBJ databases">
        <title>REHAB project genomes.</title>
        <authorList>
            <person name="Shaw L.P."/>
        </authorList>
    </citation>
    <scope>NUCLEOTIDE SEQUENCE [LARGE SCALE GENOMIC DNA]</scope>
    <source>
        <strain evidence="3">RHBSTW-00555</strain>
    </source>
</reference>
<dbReference type="Proteomes" id="UP000510937">
    <property type="component" value="Chromosome"/>
</dbReference>
<evidence type="ECO:0000256" key="1">
    <source>
        <dbReference type="SAM" id="MobiDB-lite"/>
    </source>
</evidence>
<name>A0ABD7ALX2_9ENTR</name>
<dbReference type="AlphaFoldDB" id="A0ABD7ALX2"/>
<evidence type="ECO:0000313" key="3">
    <source>
        <dbReference type="Proteomes" id="UP000510937"/>
    </source>
</evidence>
<dbReference type="EMBL" id="CP055315">
    <property type="protein sequence ID" value="QLO53717.1"/>
    <property type="molecule type" value="Genomic_DNA"/>
</dbReference>
<feature type="compositionally biased region" description="Basic residues" evidence="1">
    <location>
        <begin position="60"/>
        <end position="70"/>
    </location>
</feature>
<evidence type="ECO:0000313" key="2">
    <source>
        <dbReference type="EMBL" id="QLO53717.1"/>
    </source>
</evidence>
<protein>
    <submittedName>
        <fullName evidence="2">Uncharacterized protein</fullName>
    </submittedName>
</protein>
<accession>A0ABD7ALX2</accession>
<organism evidence="2 3">
    <name type="scientific">Klebsiella grimontii</name>
    <dbReference type="NCBI Taxonomy" id="2058152"/>
    <lineage>
        <taxon>Bacteria</taxon>
        <taxon>Pseudomonadati</taxon>
        <taxon>Pseudomonadota</taxon>
        <taxon>Gammaproteobacteria</taxon>
        <taxon>Enterobacterales</taxon>
        <taxon>Enterobacteriaceae</taxon>
        <taxon>Klebsiella/Raoultella group</taxon>
        <taxon>Klebsiella</taxon>
    </lineage>
</organism>
<proteinExistence type="predicted"/>
<sequence>MSSDLRFADFSGGQGIAAYHVVSATYPLLHENLPEAALTRLSGLPNLPPSNTEPGDPGSRRKRHTRLLLRRRLETRSPGKRSATGEIGR</sequence>
<gene>
    <name evidence="2" type="ORF">HV234_20360</name>
</gene>